<keyword evidence="6" id="KW-1185">Reference proteome</keyword>
<keyword evidence="1" id="KW-0805">Transcription regulation</keyword>
<dbReference type="InterPro" id="IPR036286">
    <property type="entry name" value="LexA/Signal_pep-like_sf"/>
</dbReference>
<dbReference type="PANTHER" id="PTHR40661:SF3">
    <property type="entry name" value="FELS-1 PROPHAGE TRANSCRIPTIONAL REGULATOR"/>
    <property type="match status" value="1"/>
</dbReference>
<dbReference type="Proteomes" id="UP000191933">
    <property type="component" value="Unassembled WGS sequence"/>
</dbReference>
<dbReference type="GO" id="GO:0003677">
    <property type="term" value="F:DNA binding"/>
    <property type="evidence" value="ECO:0007669"/>
    <property type="project" value="UniProtKB-KW"/>
</dbReference>
<accession>A0A9W5F1C1</accession>
<comment type="caution">
    <text evidence="5">The sequence shown here is derived from an EMBL/GenBank/DDBJ whole genome shotgun (WGS) entry which is preliminary data.</text>
</comment>
<evidence type="ECO:0000256" key="3">
    <source>
        <dbReference type="ARBA" id="ARBA00023163"/>
    </source>
</evidence>
<keyword evidence="3" id="KW-0804">Transcription</keyword>
<gene>
    <name evidence="5" type="ORF">AGR2A_Lc110084</name>
</gene>
<dbReference type="InterPro" id="IPR039418">
    <property type="entry name" value="LexA-like"/>
</dbReference>
<proteinExistence type="predicted"/>
<dbReference type="EMBL" id="FBVY01000023">
    <property type="protein sequence ID" value="CUW94958.1"/>
    <property type="molecule type" value="Genomic_DNA"/>
</dbReference>
<dbReference type="Pfam" id="PF00717">
    <property type="entry name" value="Peptidase_S24"/>
    <property type="match status" value="1"/>
</dbReference>
<dbReference type="InterPro" id="IPR015927">
    <property type="entry name" value="Peptidase_S24_S26A/B/C"/>
</dbReference>
<evidence type="ECO:0000313" key="5">
    <source>
        <dbReference type="EMBL" id="CUW94958.1"/>
    </source>
</evidence>
<dbReference type="SUPFAM" id="SSF51306">
    <property type="entry name" value="LexA/Signal peptidase"/>
    <property type="match status" value="1"/>
</dbReference>
<dbReference type="PANTHER" id="PTHR40661">
    <property type="match status" value="1"/>
</dbReference>
<organism evidence="5 6">
    <name type="scientific">Agrobacterium genomosp. 2 str. CFBP 5494</name>
    <dbReference type="NCBI Taxonomy" id="1183436"/>
    <lineage>
        <taxon>Bacteria</taxon>
        <taxon>Pseudomonadati</taxon>
        <taxon>Pseudomonadota</taxon>
        <taxon>Alphaproteobacteria</taxon>
        <taxon>Hyphomicrobiales</taxon>
        <taxon>Rhizobiaceae</taxon>
        <taxon>Rhizobium/Agrobacterium group</taxon>
        <taxon>Agrobacterium</taxon>
        <taxon>Agrobacterium tumefaciens complex</taxon>
    </lineage>
</organism>
<dbReference type="CDD" id="cd06529">
    <property type="entry name" value="S24_LexA-like"/>
    <property type="match status" value="1"/>
</dbReference>
<evidence type="ECO:0000256" key="1">
    <source>
        <dbReference type="ARBA" id="ARBA00023015"/>
    </source>
</evidence>
<protein>
    <submittedName>
        <fullName evidence="5">Transcriptional regulator</fullName>
    </submittedName>
</protein>
<name>A0A9W5F1C1_9HYPH</name>
<reference evidence="5 6" key="1">
    <citation type="submission" date="2016-01" db="EMBL/GenBank/DDBJ databases">
        <authorList>
            <person name="Regsiter A."/>
            <person name="william w."/>
        </authorList>
    </citation>
    <scope>NUCLEOTIDE SEQUENCE [LARGE SCALE GENOMIC DNA]</scope>
    <source>
        <strain evidence="5 6">CFBP 5494</strain>
    </source>
</reference>
<evidence type="ECO:0000313" key="6">
    <source>
        <dbReference type="Proteomes" id="UP000191933"/>
    </source>
</evidence>
<dbReference type="Gene3D" id="2.10.109.10">
    <property type="entry name" value="Umud Fragment, subunit A"/>
    <property type="match status" value="1"/>
</dbReference>
<keyword evidence="2" id="KW-0238">DNA-binding</keyword>
<evidence type="ECO:0000259" key="4">
    <source>
        <dbReference type="Pfam" id="PF00717"/>
    </source>
</evidence>
<sequence>MFPMTTESGNVVPAGDFYLDEGARERLSEVITRIGSLVRAGEIAGVTDEQVRRWRDGKAKPNFGSIAALTYAAGKSLDWLAKGEEAQLPVVSSHAQVTANAEAAGFTLVPRLDVQVSAGHGRVAMGEDPLEYLAFQANWLRSRGINPSTARVLTARGDSMEETIRDGDILLVDTSIDRIKDNAIYVVVYGEMVLVKRVHGRLNGSLQILSDNPRYPPEEVSPGEVDLLNIAGRVMWFGRSI</sequence>
<evidence type="ECO:0000256" key="2">
    <source>
        <dbReference type="ARBA" id="ARBA00023125"/>
    </source>
</evidence>
<dbReference type="AlphaFoldDB" id="A0A9W5F1C1"/>
<feature type="domain" description="Peptidase S24/S26A/S26B/S26C" evidence="4">
    <location>
        <begin position="115"/>
        <end position="234"/>
    </location>
</feature>